<comment type="caution">
    <text evidence="5">The sequence shown here is derived from an EMBL/GenBank/DDBJ whole genome shotgun (WGS) entry which is preliminary data.</text>
</comment>
<name>A0ABY1ZSS5_9GAMM</name>
<evidence type="ECO:0000256" key="2">
    <source>
        <dbReference type="ARBA" id="ARBA00006047"/>
    </source>
</evidence>
<dbReference type="Proteomes" id="UP000313645">
    <property type="component" value="Unassembled WGS sequence"/>
</dbReference>
<evidence type="ECO:0000259" key="4">
    <source>
        <dbReference type="Pfam" id="PF11897"/>
    </source>
</evidence>
<proteinExistence type="inferred from homology"/>
<protein>
    <submittedName>
        <fullName evidence="5">Alpha-glucan family phosphorylase</fullName>
    </submittedName>
</protein>
<dbReference type="RefSeq" id="WP_131478034.1">
    <property type="nucleotide sequence ID" value="NZ_SJDL01000001.1"/>
</dbReference>
<dbReference type="PIRSF" id="PIRSF000460">
    <property type="entry name" value="Pprylas_GlgP"/>
    <property type="match status" value="1"/>
</dbReference>
<accession>A0ABY1ZSS5</accession>
<evidence type="ECO:0000313" key="6">
    <source>
        <dbReference type="Proteomes" id="UP000313645"/>
    </source>
</evidence>
<dbReference type="Pfam" id="PF11897">
    <property type="entry name" value="DUF3417"/>
    <property type="match status" value="1"/>
</dbReference>
<sequence>MKALESYLARHLPPPLSPLAALALDLQWTWHHSGDAIWRTMDPALWHSTRNAWLVLHSISDEHLEQLAGDAEFLALVQQQLDEYAAQQAQKTWFETEYRGTPFGTVAFFSMEFGITESLPIYSGGLGVLAGDLLKSAHDLGVPVVAVGLFYQQGYFHQSITSTGRQLEFFPYNDPSMLPLSPLRDDAGQWIHITVEFPGRPVRLRAWQATVGRCRLLLLDSNDPRNDPGDRGITSELYGGDDEKRLEQELLLGIGGWRLLEAAGFEASVCHMNEGHTGFAALERLRRYREVHQTSFEAARVATRIGNIFTTHTPLPAGFDRFPVDLVRKYLSGLTEPLGLSLDDLIRLGQPAQGSDGIFNMAFLSLRLAGAVTCVSKLHQTVSREILRPVFPRWPDDEVPILAITNGVHTPSWDSPEADDLWTRQCGKHRWCHTMVGLDEAIQTVDDHALWQLRVKNRSRLLTFVRERLRQQGGRQGASMDTGDRLEDDVLTLGFARRFTAYKRPDLLLTDPDRFAAMLSQPTRPVQLILSGKAHPKDIDGKERLARWHAFMQREDVAGRVIFLEDYDLRIAEMMVQGVDVWINTPRTSWEACGTSGMKVLVNGGLNLSQLDGWWAEAWSPEVGWGIGAEHIADDALDAEALYTCLENDAIPRFYDQDMEGLPRQWLATMRASMATLTAEYSANRMLREYVFLCYERAGRRLAELNRVGVAEVAGWLEGLTRQWPSIRFGNLAINEGPAGDRFVVQVHLGLMSPDWVQVELYAHADDGGSITCTMERSAELVGSVGAYNYVCDVPSVRPVNDFTPRIVPRDPHGVLEAPLEVGLILWYR</sequence>
<keyword evidence="6" id="KW-1185">Reference proteome</keyword>
<dbReference type="InterPro" id="IPR011834">
    <property type="entry name" value="Agluc_phsphrylas"/>
</dbReference>
<evidence type="ECO:0000313" key="5">
    <source>
        <dbReference type="EMBL" id="TBW59515.1"/>
    </source>
</evidence>
<organism evidence="5 6">
    <name type="scientific">Marinobacter halodurans</name>
    <dbReference type="NCBI Taxonomy" id="2528979"/>
    <lineage>
        <taxon>Bacteria</taxon>
        <taxon>Pseudomonadati</taxon>
        <taxon>Pseudomonadota</taxon>
        <taxon>Gammaproteobacteria</taxon>
        <taxon>Pseudomonadales</taxon>
        <taxon>Marinobacteraceae</taxon>
        <taxon>Marinobacter</taxon>
    </lineage>
</organism>
<feature type="domain" description="DUF3417" evidence="4">
    <location>
        <begin position="12"/>
        <end position="119"/>
    </location>
</feature>
<dbReference type="InterPro" id="IPR024517">
    <property type="entry name" value="Glycogen_phosphorylase_DUF3417"/>
</dbReference>
<dbReference type="SUPFAM" id="SSF53756">
    <property type="entry name" value="UDP-Glycosyltransferase/glycogen phosphorylase"/>
    <property type="match status" value="1"/>
</dbReference>
<dbReference type="Gene3D" id="3.40.50.2000">
    <property type="entry name" value="Glycogen Phosphorylase B"/>
    <property type="match status" value="3"/>
</dbReference>
<dbReference type="EMBL" id="SJDL01000001">
    <property type="protein sequence ID" value="TBW59515.1"/>
    <property type="molecule type" value="Genomic_DNA"/>
</dbReference>
<comment type="similarity">
    <text evidence="2">Belongs to the glycogen phosphorylase family.</text>
</comment>
<dbReference type="NCBIfam" id="TIGR02094">
    <property type="entry name" value="more_P_ylases"/>
    <property type="match status" value="1"/>
</dbReference>
<dbReference type="Pfam" id="PF00343">
    <property type="entry name" value="Phosphorylase"/>
    <property type="match status" value="1"/>
</dbReference>
<keyword evidence="3" id="KW-0021">Allosteric enzyme</keyword>
<evidence type="ECO:0000256" key="1">
    <source>
        <dbReference type="ARBA" id="ARBA00001275"/>
    </source>
</evidence>
<dbReference type="InterPro" id="IPR052182">
    <property type="entry name" value="Glycogen/Maltodextrin_Phosph"/>
</dbReference>
<dbReference type="PANTHER" id="PTHR42655:SF1">
    <property type="entry name" value="GLYCOGEN PHOSPHORYLASE"/>
    <property type="match status" value="1"/>
</dbReference>
<gene>
    <name evidence="5" type="primary">glgP</name>
    <name evidence="5" type="ORF">EZI54_00745</name>
</gene>
<dbReference type="InterPro" id="IPR000811">
    <property type="entry name" value="Glyco_trans_35"/>
</dbReference>
<reference evidence="5 6" key="1">
    <citation type="submission" date="2019-02" db="EMBL/GenBank/DDBJ databases">
        <title>Marinobacter halodurans sp. nov., a marine bacterium isolated from sea tidal flat.</title>
        <authorList>
            <person name="Yoo Y."/>
            <person name="Lee D.W."/>
            <person name="Kim B.S."/>
            <person name="Kim J.-J."/>
        </authorList>
    </citation>
    <scope>NUCLEOTIDE SEQUENCE [LARGE SCALE GENOMIC DNA]</scope>
    <source>
        <strain evidence="5 6">YJ-S3-2</strain>
    </source>
</reference>
<dbReference type="PANTHER" id="PTHR42655">
    <property type="entry name" value="GLYCOGEN PHOSPHORYLASE"/>
    <property type="match status" value="1"/>
</dbReference>
<evidence type="ECO:0000256" key="3">
    <source>
        <dbReference type="ARBA" id="ARBA00022533"/>
    </source>
</evidence>
<comment type="catalytic activity">
    <reaction evidence="1">
        <text>[(1-&gt;4)-alpha-D-glucosyl](n) + phosphate = [(1-&gt;4)-alpha-D-glucosyl](n-1) + alpha-D-glucose 1-phosphate</text>
        <dbReference type="Rhea" id="RHEA:41732"/>
        <dbReference type="Rhea" id="RHEA-COMP:9584"/>
        <dbReference type="Rhea" id="RHEA-COMP:9586"/>
        <dbReference type="ChEBI" id="CHEBI:15444"/>
        <dbReference type="ChEBI" id="CHEBI:43474"/>
        <dbReference type="ChEBI" id="CHEBI:58601"/>
        <dbReference type="EC" id="2.4.1.1"/>
    </reaction>
</comment>